<evidence type="ECO:0000313" key="4">
    <source>
        <dbReference type="EMBL" id="GAA2477677.1"/>
    </source>
</evidence>
<evidence type="ECO:0000256" key="3">
    <source>
        <dbReference type="ARBA" id="ARBA00022691"/>
    </source>
</evidence>
<dbReference type="EMBL" id="BAAASG010000002">
    <property type="protein sequence ID" value="GAA2477677.1"/>
    <property type="molecule type" value="Genomic_DNA"/>
</dbReference>
<name>A0ABN3L7Z6_STRLO</name>
<keyword evidence="3" id="KW-0949">S-adenosyl-L-methionine</keyword>
<reference evidence="4 5" key="1">
    <citation type="journal article" date="2019" name="Int. J. Syst. Evol. Microbiol.">
        <title>The Global Catalogue of Microorganisms (GCM) 10K type strain sequencing project: providing services to taxonomists for standard genome sequencing and annotation.</title>
        <authorList>
            <consortium name="The Broad Institute Genomics Platform"/>
            <consortium name="The Broad Institute Genome Sequencing Center for Infectious Disease"/>
            <person name="Wu L."/>
            <person name="Ma J."/>
        </authorList>
    </citation>
    <scope>NUCLEOTIDE SEQUENCE [LARGE SCALE GENOMIC DNA]</scope>
    <source>
        <strain evidence="4 5">JCM 4395</strain>
    </source>
</reference>
<dbReference type="Gene3D" id="3.40.50.150">
    <property type="entry name" value="Vaccinia Virus protein VP39"/>
    <property type="match status" value="1"/>
</dbReference>
<evidence type="ECO:0000256" key="2">
    <source>
        <dbReference type="ARBA" id="ARBA00022679"/>
    </source>
</evidence>
<dbReference type="Pfam" id="PF01596">
    <property type="entry name" value="Methyltransf_3"/>
    <property type="match status" value="1"/>
</dbReference>
<evidence type="ECO:0000313" key="5">
    <source>
        <dbReference type="Proteomes" id="UP001501777"/>
    </source>
</evidence>
<dbReference type="InterPro" id="IPR050362">
    <property type="entry name" value="Cation-dep_OMT"/>
</dbReference>
<dbReference type="PANTHER" id="PTHR10509:SF14">
    <property type="entry name" value="CAFFEOYL-COA O-METHYLTRANSFERASE 3-RELATED"/>
    <property type="match status" value="1"/>
</dbReference>
<dbReference type="InterPro" id="IPR002935">
    <property type="entry name" value="SAM_O-MeTrfase"/>
</dbReference>
<comment type="caution">
    <text evidence="4">The sequence shown here is derived from an EMBL/GenBank/DDBJ whole genome shotgun (WGS) entry which is preliminary data.</text>
</comment>
<dbReference type="PANTHER" id="PTHR10509">
    <property type="entry name" value="O-METHYLTRANSFERASE-RELATED"/>
    <property type="match status" value="1"/>
</dbReference>
<organism evidence="4 5">
    <name type="scientific">Streptomyces longisporus</name>
    <dbReference type="NCBI Taxonomy" id="1948"/>
    <lineage>
        <taxon>Bacteria</taxon>
        <taxon>Bacillati</taxon>
        <taxon>Actinomycetota</taxon>
        <taxon>Actinomycetes</taxon>
        <taxon>Kitasatosporales</taxon>
        <taxon>Streptomycetaceae</taxon>
        <taxon>Streptomyces</taxon>
    </lineage>
</organism>
<keyword evidence="2" id="KW-0808">Transferase</keyword>
<accession>A0ABN3L7Z6</accession>
<dbReference type="Proteomes" id="UP001501777">
    <property type="component" value="Unassembled WGS sequence"/>
</dbReference>
<proteinExistence type="predicted"/>
<keyword evidence="5" id="KW-1185">Reference proteome</keyword>
<sequence length="226" mass="24166">MSDVADVLSAIAGVDVFLKDLFVGDDEHLKSALDRIDENGLPPASVSPSQGKFLYVLAKIANARNILEIGTLGGYSTIAMARAVGSNGHVITLEYEPKHAEIAKESIERAGLADIVDVRIGAALESLPKIKEEGLAPFDLVFIDADKENNVEYISWAVELSRPGAVVVVDNIIWNGAVLDEKSEDPNAIGARDALLALSADDRLETTVLQTVSWKGWDGFAVAVVK</sequence>
<keyword evidence="1" id="KW-0489">Methyltransferase</keyword>
<dbReference type="CDD" id="cd02440">
    <property type="entry name" value="AdoMet_MTases"/>
    <property type="match status" value="1"/>
</dbReference>
<dbReference type="SUPFAM" id="SSF53335">
    <property type="entry name" value="S-adenosyl-L-methionine-dependent methyltransferases"/>
    <property type="match status" value="1"/>
</dbReference>
<dbReference type="RefSeq" id="WP_344399010.1">
    <property type="nucleotide sequence ID" value="NZ_BAAASG010000002.1"/>
</dbReference>
<gene>
    <name evidence="4" type="ORF">GCM10010276_12430</name>
</gene>
<dbReference type="PROSITE" id="PS51682">
    <property type="entry name" value="SAM_OMT_I"/>
    <property type="match status" value="1"/>
</dbReference>
<evidence type="ECO:0000256" key="1">
    <source>
        <dbReference type="ARBA" id="ARBA00022603"/>
    </source>
</evidence>
<dbReference type="InterPro" id="IPR029063">
    <property type="entry name" value="SAM-dependent_MTases_sf"/>
</dbReference>
<protein>
    <submittedName>
        <fullName evidence="4">O-methyltransferase</fullName>
    </submittedName>
</protein>